<dbReference type="EMBL" id="CAXAMN010006758">
    <property type="protein sequence ID" value="CAK9019003.1"/>
    <property type="molecule type" value="Genomic_DNA"/>
</dbReference>
<dbReference type="PANTHER" id="PTHR12086:SF9">
    <property type="entry name" value="EF-HAND DOMAIN-CONTAINING PROTEIN 1"/>
    <property type="match status" value="1"/>
</dbReference>
<accession>A0ABP0JWZ7</accession>
<reference evidence="14 15" key="1">
    <citation type="submission" date="2024-02" db="EMBL/GenBank/DDBJ databases">
        <authorList>
            <person name="Chen Y."/>
            <person name="Shah S."/>
            <person name="Dougan E. K."/>
            <person name="Thang M."/>
            <person name="Chan C."/>
        </authorList>
    </citation>
    <scope>NUCLEOTIDE SEQUENCE [LARGE SCALE GENOMIC DNA]</scope>
</reference>
<dbReference type="PANTHER" id="PTHR12086">
    <property type="entry name" value="EF-HAND DOMAIN C-TERMINAL CONTAINING PROTEIN"/>
    <property type="match status" value="1"/>
</dbReference>
<keyword evidence="10" id="KW-0472">Membrane</keyword>
<keyword evidence="8" id="KW-0966">Cell projection</keyword>
<proteinExistence type="predicted"/>
<dbReference type="InterPro" id="IPR002048">
    <property type="entry name" value="EF_hand_dom"/>
</dbReference>
<keyword evidence="2" id="KW-0963">Cytoplasm</keyword>
<dbReference type="CDD" id="cd15853">
    <property type="entry name" value="SNARE_Bet1"/>
    <property type="match status" value="1"/>
</dbReference>
<sequence length="932" mass="107520">MAQVSPADLKSLPNLPGYTFPEYKENYGRPNSWNVVNGVRIEQKEGFSHDKPKFVKVSKVQDVWRSGSLPDSQTRAVFKNAGKDIQFQELPAWDAFDRHVLRFSGYFKESVVETNLENFRVRKVVIYYYLEDDTCQIQEPKQDNSGMPQGQLIRRHRFPSLEGGYLKAEDIRVGSALQIYGRSIFVTDCDPFTREYFEQAGVPQGPPEPEETDPFQETRDAMKNHAPVQPRTYEKIYREVMLGGGHINADMQQFLENDKKVLRFYAVLDDVTTPQFERRPFTIMFFLADDTIEIREQYPLNCGRDNFPIFFRRGKMPMGAYKVEGPQAQARKKNEFVHGHDFRVNMTVQLLGTNHFFLYDADEFTRKYFINELGEELQPRVDVRLPERAVPRAKTPPYTGYGSWDDSMGSVTHLIPKLPKKDFVKLFRHEGKVLRFKAKFANPKPEDADRIFVMSYYLQDDTFAIHEPPQRNLGIVTGRFLEKGTHMNQVTGELFQPNDLIPGNIVKVYNNEFLIVDMDEYSKKVFENPDALLRKFDLEAVLQKLRDSMRQQYPLVRDIFRRFDGDHDGVLTVAEFQQALEKFGFQLAPEDVLKIMRHFDTRKDGQVSYNEFCDALLDPDWTTVMLHTNHPLDDSHDHAYAERAMVKTAERAETTQVRKAVRELGDVLYKKHNFIIRVLKEMQHITHEDHVSAEQIKDALEQVGHSFHIEDVQRAILYLEPEADLSAVDYRKLFRDVDGAPGWVQCVADDGNEFFYNKDTCVARLMMVSEEERAKQSRYQLDHQALLFGSRFGRSNCVNPKGQAAAALYAAAEQDALEEHNEEMTEELAKKVSELKEVSLSIGEETKDSNHQLEEMDTHFTRARQLLSSASSRLQKVAKNPNTRHMCAMVLFSLFLLLLIYFFCLAAARSKGGPSIFLAPNRPSVSGSDTRL</sequence>
<dbReference type="SMART" id="SM00676">
    <property type="entry name" value="DM10"/>
    <property type="match status" value="3"/>
</dbReference>
<comment type="caution">
    <text evidence="14">The sequence shown here is derived from an EMBL/GenBank/DDBJ whole genome shotgun (WGS) entry which is preliminary data.</text>
</comment>
<evidence type="ECO:0000259" key="13">
    <source>
        <dbReference type="PROSITE" id="PS51336"/>
    </source>
</evidence>
<evidence type="ECO:0000256" key="8">
    <source>
        <dbReference type="ARBA" id="ARBA00023273"/>
    </source>
</evidence>
<dbReference type="PROSITE" id="PS50192">
    <property type="entry name" value="T_SNARE"/>
    <property type="match status" value="1"/>
</dbReference>
<dbReference type="PROSITE" id="PS51336">
    <property type="entry name" value="DM10"/>
    <property type="match status" value="3"/>
</dbReference>
<gene>
    <name evidence="14" type="ORF">CCMP2556_LOCUS13504</name>
</gene>
<dbReference type="CDD" id="cd00051">
    <property type="entry name" value="EFh"/>
    <property type="match status" value="1"/>
</dbReference>
<dbReference type="PROSITE" id="PS00018">
    <property type="entry name" value="EF_HAND_1"/>
    <property type="match status" value="1"/>
</dbReference>
<comment type="subcellular location">
    <subcellularLocation>
        <location evidence="1">Cytoplasm</location>
        <location evidence="1">Cytoskeleton</location>
        <location evidence="1">Flagellum axoneme</location>
    </subcellularLocation>
    <subcellularLocation>
        <location evidence="9">Endomembrane system</location>
        <topology evidence="9">Single-pass type IV membrane protein</topology>
    </subcellularLocation>
</comment>
<dbReference type="InterPro" id="IPR018247">
    <property type="entry name" value="EF_Hand_1_Ca_BS"/>
</dbReference>
<evidence type="ECO:0000256" key="9">
    <source>
        <dbReference type="ARBA" id="ARBA00046280"/>
    </source>
</evidence>
<dbReference type="Gene3D" id="1.10.238.10">
    <property type="entry name" value="EF-hand"/>
    <property type="match status" value="1"/>
</dbReference>
<name>A0ABP0JWZ7_9DINO</name>
<evidence type="ECO:0000256" key="2">
    <source>
        <dbReference type="ARBA" id="ARBA00022490"/>
    </source>
</evidence>
<keyword evidence="4" id="KW-0106">Calcium</keyword>
<evidence type="ECO:0000313" key="15">
    <source>
        <dbReference type="Proteomes" id="UP001642484"/>
    </source>
</evidence>
<evidence type="ECO:0000313" key="14">
    <source>
        <dbReference type="EMBL" id="CAK9019003.1"/>
    </source>
</evidence>
<evidence type="ECO:0000256" key="3">
    <source>
        <dbReference type="ARBA" id="ARBA00022737"/>
    </source>
</evidence>
<dbReference type="PROSITE" id="PS50222">
    <property type="entry name" value="EF_HAND_2"/>
    <property type="match status" value="2"/>
</dbReference>
<evidence type="ECO:0000256" key="10">
    <source>
        <dbReference type="SAM" id="Phobius"/>
    </source>
</evidence>
<dbReference type="InterPro" id="IPR011992">
    <property type="entry name" value="EF-hand-dom_pair"/>
</dbReference>
<dbReference type="Proteomes" id="UP001642484">
    <property type="component" value="Unassembled WGS sequence"/>
</dbReference>
<dbReference type="Gene3D" id="1.20.5.110">
    <property type="match status" value="1"/>
</dbReference>
<keyword evidence="3" id="KW-0677">Repeat</keyword>
<dbReference type="SMART" id="SM00397">
    <property type="entry name" value="t_SNARE"/>
    <property type="match status" value="1"/>
</dbReference>
<dbReference type="InterPro" id="IPR006602">
    <property type="entry name" value="DM10_dom"/>
</dbReference>
<feature type="domain" description="EF-hand" evidence="12">
    <location>
        <begin position="587"/>
        <end position="622"/>
    </location>
</feature>
<keyword evidence="5" id="KW-0282">Flagellum</keyword>
<evidence type="ECO:0000256" key="7">
    <source>
        <dbReference type="ARBA" id="ARBA00023212"/>
    </source>
</evidence>
<dbReference type="SMART" id="SM00054">
    <property type="entry name" value="EFh"/>
    <property type="match status" value="2"/>
</dbReference>
<feature type="domain" description="EF-hand" evidence="12">
    <location>
        <begin position="551"/>
        <end position="586"/>
    </location>
</feature>
<organism evidence="14 15">
    <name type="scientific">Durusdinium trenchii</name>
    <dbReference type="NCBI Taxonomy" id="1381693"/>
    <lineage>
        <taxon>Eukaryota</taxon>
        <taxon>Sar</taxon>
        <taxon>Alveolata</taxon>
        <taxon>Dinophyceae</taxon>
        <taxon>Suessiales</taxon>
        <taxon>Symbiodiniaceae</taxon>
        <taxon>Durusdinium</taxon>
    </lineage>
</organism>
<dbReference type="Pfam" id="PF13499">
    <property type="entry name" value="EF-hand_7"/>
    <property type="match status" value="1"/>
</dbReference>
<dbReference type="InterPro" id="IPR039899">
    <property type="entry name" value="BET1_SNARE"/>
</dbReference>
<keyword evidence="10" id="KW-1133">Transmembrane helix</keyword>
<keyword evidence="10" id="KW-0812">Transmembrane</keyword>
<dbReference type="Pfam" id="PF06565">
    <property type="entry name" value="DM10_dom"/>
    <property type="match status" value="3"/>
</dbReference>
<feature type="transmembrane region" description="Helical" evidence="10">
    <location>
        <begin position="888"/>
        <end position="908"/>
    </location>
</feature>
<evidence type="ECO:0000259" key="12">
    <source>
        <dbReference type="PROSITE" id="PS50222"/>
    </source>
</evidence>
<feature type="domain" description="DM10" evidence="13">
    <location>
        <begin position="97"/>
        <end position="201"/>
    </location>
</feature>
<evidence type="ECO:0000259" key="11">
    <source>
        <dbReference type="PROSITE" id="PS50192"/>
    </source>
</evidence>
<keyword evidence="7" id="KW-0206">Cytoskeleton</keyword>
<dbReference type="SUPFAM" id="SSF58038">
    <property type="entry name" value="SNARE fusion complex"/>
    <property type="match status" value="1"/>
</dbReference>
<keyword evidence="15" id="KW-1185">Reference proteome</keyword>
<dbReference type="InterPro" id="IPR040193">
    <property type="entry name" value="EFHC1/EFHC2/EFHB"/>
</dbReference>
<keyword evidence="6" id="KW-0969">Cilium</keyword>
<evidence type="ECO:0000256" key="1">
    <source>
        <dbReference type="ARBA" id="ARBA00004611"/>
    </source>
</evidence>
<evidence type="ECO:0008006" key="16">
    <source>
        <dbReference type="Google" id="ProtNLM"/>
    </source>
</evidence>
<dbReference type="Gene3D" id="2.30.29.170">
    <property type="match status" value="3"/>
</dbReference>
<dbReference type="SUPFAM" id="SSF47473">
    <property type="entry name" value="EF-hand"/>
    <property type="match status" value="1"/>
</dbReference>
<evidence type="ECO:0000256" key="5">
    <source>
        <dbReference type="ARBA" id="ARBA00022846"/>
    </source>
</evidence>
<protein>
    <recommendedName>
        <fullName evidence="16">EF-hand domain-containing protein 1</fullName>
    </recommendedName>
</protein>
<evidence type="ECO:0000256" key="4">
    <source>
        <dbReference type="ARBA" id="ARBA00022837"/>
    </source>
</evidence>
<dbReference type="InterPro" id="IPR000727">
    <property type="entry name" value="T_SNARE_dom"/>
</dbReference>
<feature type="domain" description="DM10" evidence="13">
    <location>
        <begin position="430"/>
        <end position="530"/>
    </location>
</feature>
<feature type="domain" description="T-SNARE coiled-coil homology" evidence="11">
    <location>
        <begin position="815"/>
        <end position="877"/>
    </location>
</feature>
<evidence type="ECO:0000256" key="6">
    <source>
        <dbReference type="ARBA" id="ARBA00023069"/>
    </source>
</evidence>
<feature type="domain" description="DM10" evidence="13">
    <location>
        <begin position="258"/>
        <end position="373"/>
    </location>
</feature>